<evidence type="ECO:0000256" key="1">
    <source>
        <dbReference type="SAM" id="MobiDB-lite"/>
    </source>
</evidence>
<proteinExistence type="predicted"/>
<dbReference type="EMBL" id="PGOL01002928">
    <property type="protein sequence ID" value="PKI44209.1"/>
    <property type="molecule type" value="Genomic_DNA"/>
</dbReference>
<name>A0A2I0IJL0_PUNGR</name>
<evidence type="ECO:0000313" key="3">
    <source>
        <dbReference type="Proteomes" id="UP000233551"/>
    </source>
</evidence>
<evidence type="ECO:0000313" key="2">
    <source>
        <dbReference type="EMBL" id="PKI44209.1"/>
    </source>
</evidence>
<dbReference type="Proteomes" id="UP000233551">
    <property type="component" value="Unassembled WGS sequence"/>
</dbReference>
<feature type="region of interest" description="Disordered" evidence="1">
    <location>
        <begin position="1"/>
        <end position="23"/>
    </location>
</feature>
<gene>
    <name evidence="2" type="ORF">CRG98_035392</name>
</gene>
<reference evidence="2 3" key="1">
    <citation type="submission" date="2017-11" db="EMBL/GenBank/DDBJ databases">
        <title>De-novo sequencing of pomegranate (Punica granatum L.) genome.</title>
        <authorList>
            <person name="Akparov Z."/>
            <person name="Amiraslanov A."/>
            <person name="Hajiyeva S."/>
            <person name="Abbasov M."/>
            <person name="Kaur K."/>
            <person name="Hamwieh A."/>
            <person name="Solovyev V."/>
            <person name="Salamov A."/>
            <person name="Braich B."/>
            <person name="Kosarev P."/>
            <person name="Mahmoud A."/>
            <person name="Hajiyev E."/>
            <person name="Babayeva S."/>
            <person name="Izzatullayeva V."/>
            <person name="Mammadov A."/>
            <person name="Mammadov A."/>
            <person name="Sharifova S."/>
            <person name="Ojaghi J."/>
            <person name="Eynullazada K."/>
            <person name="Bayramov B."/>
            <person name="Abdulazimova A."/>
            <person name="Shahmuradov I."/>
        </authorList>
    </citation>
    <scope>NUCLEOTIDE SEQUENCE [LARGE SCALE GENOMIC DNA]</scope>
    <source>
        <strain evidence="3">cv. AG2017</strain>
        <tissue evidence="2">Leaf</tissue>
    </source>
</reference>
<accession>A0A2I0IJL0</accession>
<keyword evidence="3" id="KW-1185">Reference proteome</keyword>
<organism evidence="2 3">
    <name type="scientific">Punica granatum</name>
    <name type="common">Pomegranate</name>
    <dbReference type="NCBI Taxonomy" id="22663"/>
    <lineage>
        <taxon>Eukaryota</taxon>
        <taxon>Viridiplantae</taxon>
        <taxon>Streptophyta</taxon>
        <taxon>Embryophyta</taxon>
        <taxon>Tracheophyta</taxon>
        <taxon>Spermatophyta</taxon>
        <taxon>Magnoliopsida</taxon>
        <taxon>eudicotyledons</taxon>
        <taxon>Gunneridae</taxon>
        <taxon>Pentapetalae</taxon>
        <taxon>rosids</taxon>
        <taxon>malvids</taxon>
        <taxon>Myrtales</taxon>
        <taxon>Lythraceae</taxon>
        <taxon>Punica</taxon>
    </lineage>
</organism>
<comment type="caution">
    <text evidence="2">The sequence shown here is derived from an EMBL/GenBank/DDBJ whole genome shotgun (WGS) entry which is preliminary data.</text>
</comment>
<protein>
    <submittedName>
        <fullName evidence="2">Uncharacterized protein</fullName>
    </submittedName>
</protein>
<sequence length="123" mass="13499">MAPHLSKQRVGGEAPPAPPPFRTCISSRPSKCWRKIKEKPYVDATPFSIMEAFKAVFATHPLPRLLRHMLPPVIALRGSLAAGTAAVSGAAPARWGRSPVIVLHHLCSPTKRGISRRYGCWLR</sequence>
<dbReference type="AlphaFoldDB" id="A0A2I0IJL0"/>